<gene>
    <name evidence="3" type="ORF">QOZ98_000868</name>
</gene>
<organism evidence="3 4">
    <name type="scientific">Planomicrobium stackebrandtii</name>
    <dbReference type="NCBI Taxonomy" id="253160"/>
    <lineage>
        <taxon>Bacteria</taxon>
        <taxon>Bacillati</taxon>
        <taxon>Bacillota</taxon>
        <taxon>Bacilli</taxon>
        <taxon>Bacillales</taxon>
        <taxon>Caryophanaceae</taxon>
        <taxon>Planomicrobium</taxon>
    </lineage>
</organism>
<keyword evidence="2" id="KW-0472">Membrane</keyword>
<evidence type="ECO:0000313" key="3">
    <source>
        <dbReference type="EMBL" id="MDQ0428042.1"/>
    </source>
</evidence>
<evidence type="ECO:0000256" key="1">
    <source>
        <dbReference type="SAM" id="MobiDB-lite"/>
    </source>
</evidence>
<evidence type="ECO:0000313" key="4">
    <source>
        <dbReference type="Proteomes" id="UP001241988"/>
    </source>
</evidence>
<feature type="compositionally biased region" description="Basic and acidic residues" evidence="1">
    <location>
        <begin position="1"/>
        <end position="29"/>
    </location>
</feature>
<reference evidence="3 4" key="1">
    <citation type="submission" date="2023-07" db="EMBL/GenBank/DDBJ databases">
        <title>Genomic Encyclopedia of Type Strains, Phase IV (KMG-IV): sequencing the most valuable type-strain genomes for metagenomic binning, comparative biology and taxonomic classification.</title>
        <authorList>
            <person name="Goeker M."/>
        </authorList>
    </citation>
    <scope>NUCLEOTIDE SEQUENCE [LARGE SCALE GENOMIC DNA]</scope>
    <source>
        <strain evidence="3 4">DSM 16419</strain>
    </source>
</reference>
<dbReference type="Proteomes" id="UP001241988">
    <property type="component" value="Unassembled WGS sequence"/>
</dbReference>
<dbReference type="RefSeq" id="WP_308786266.1">
    <property type="nucleotide sequence ID" value="NZ_JAUSWB010000002.1"/>
</dbReference>
<evidence type="ECO:0000256" key="2">
    <source>
        <dbReference type="SAM" id="Phobius"/>
    </source>
</evidence>
<protein>
    <submittedName>
        <fullName evidence="3">Membrane protein YkgB</fullName>
    </submittedName>
</protein>
<comment type="caution">
    <text evidence="3">The sequence shown here is derived from an EMBL/GenBank/DDBJ whole genome shotgun (WGS) entry which is preliminary data.</text>
</comment>
<dbReference type="EMBL" id="JAUSWB010000002">
    <property type="protein sequence ID" value="MDQ0428042.1"/>
    <property type="molecule type" value="Genomic_DNA"/>
</dbReference>
<name>A0ABU0GRR0_9BACL</name>
<keyword evidence="2" id="KW-0812">Transmembrane</keyword>
<proteinExistence type="predicted"/>
<keyword evidence="2" id="KW-1133">Transmembrane helix</keyword>
<accession>A0ABU0GRR0</accession>
<feature type="transmembrane region" description="Helical" evidence="2">
    <location>
        <begin position="39"/>
        <end position="59"/>
    </location>
</feature>
<feature type="region of interest" description="Disordered" evidence="1">
    <location>
        <begin position="1"/>
        <end position="32"/>
    </location>
</feature>
<keyword evidence="4" id="KW-1185">Reference proteome</keyword>
<sequence>MSNNDKDDYMKETKEEAKNHPPEEKEGIQEPRTTGYKPLQLGIIIFVVLVLILVGFGIATDWFGVFS</sequence>